<organism evidence="1 2">
    <name type="scientific">Paractinoplanes toevensis</name>
    <dbReference type="NCBI Taxonomy" id="571911"/>
    <lineage>
        <taxon>Bacteria</taxon>
        <taxon>Bacillati</taxon>
        <taxon>Actinomycetota</taxon>
        <taxon>Actinomycetes</taxon>
        <taxon>Micromonosporales</taxon>
        <taxon>Micromonosporaceae</taxon>
        <taxon>Paractinoplanes</taxon>
    </lineage>
</organism>
<name>A0A919W979_9ACTN</name>
<proteinExistence type="predicted"/>
<accession>A0A919W979</accession>
<evidence type="ECO:0000313" key="1">
    <source>
        <dbReference type="EMBL" id="GIM95949.1"/>
    </source>
</evidence>
<dbReference type="AlphaFoldDB" id="A0A919W979"/>
<protein>
    <submittedName>
        <fullName evidence="1">Uncharacterized protein</fullName>
    </submittedName>
</protein>
<gene>
    <name evidence="1" type="ORF">Ato02nite_077420</name>
</gene>
<dbReference type="Proteomes" id="UP000677082">
    <property type="component" value="Unassembled WGS sequence"/>
</dbReference>
<dbReference type="EMBL" id="BOQN01000102">
    <property type="protein sequence ID" value="GIM95949.1"/>
    <property type="molecule type" value="Genomic_DNA"/>
</dbReference>
<keyword evidence="2" id="KW-1185">Reference proteome</keyword>
<evidence type="ECO:0000313" key="2">
    <source>
        <dbReference type="Proteomes" id="UP000677082"/>
    </source>
</evidence>
<reference evidence="1 2" key="1">
    <citation type="submission" date="2021-03" db="EMBL/GenBank/DDBJ databases">
        <title>Whole genome shotgun sequence of Actinoplanes toevensis NBRC 105298.</title>
        <authorList>
            <person name="Komaki H."/>
            <person name="Tamura T."/>
        </authorList>
    </citation>
    <scope>NUCLEOTIDE SEQUENCE [LARGE SCALE GENOMIC DNA]</scope>
    <source>
        <strain evidence="1 2">NBRC 105298</strain>
    </source>
</reference>
<sequence>MVGAAFQAVDATDLALAALRFSVTHTVVTSTASTRQRLTDLAGRGATERARAQHRAAQALDTAVVALATSAVVDRMVDAQLERVLRPLVRGILDDVLSMLEQEPDRIQALVRGQRDTMVDELIGRIRSGATAGDEAVDRLTARVLHREPL</sequence>
<comment type="caution">
    <text evidence="1">The sequence shown here is derived from an EMBL/GenBank/DDBJ whole genome shotgun (WGS) entry which is preliminary data.</text>
</comment>